<evidence type="ECO:0000313" key="7">
    <source>
        <dbReference type="Proteomes" id="UP001596113"/>
    </source>
</evidence>
<dbReference type="PANTHER" id="PTHR30346:SF28">
    <property type="entry name" value="HTH-TYPE TRANSCRIPTIONAL REGULATOR CYNR"/>
    <property type="match status" value="1"/>
</dbReference>
<name>A0ABW0I049_9BACL</name>
<evidence type="ECO:0000256" key="2">
    <source>
        <dbReference type="ARBA" id="ARBA00023015"/>
    </source>
</evidence>
<dbReference type="InterPro" id="IPR036388">
    <property type="entry name" value="WH-like_DNA-bd_sf"/>
</dbReference>
<dbReference type="PROSITE" id="PS50931">
    <property type="entry name" value="HTH_LYSR"/>
    <property type="match status" value="1"/>
</dbReference>
<dbReference type="PRINTS" id="PR00039">
    <property type="entry name" value="HTHLYSR"/>
</dbReference>
<dbReference type="SUPFAM" id="SSF46785">
    <property type="entry name" value="Winged helix' DNA-binding domain"/>
    <property type="match status" value="1"/>
</dbReference>
<organism evidence="6 7">
    <name type="scientific">Cohnella soli</name>
    <dbReference type="NCBI Taxonomy" id="425005"/>
    <lineage>
        <taxon>Bacteria</taxon>
        <taxon>Bacillati</taxon>
        <taxon>Bacillota</taxon>
        <taxon>Bacilli</taxon>
        <taxon>Bacillales</taxon>
        <taxon>Paenibacillaceae</taxon>
        <taxon>Cohnella</taxon>
    </lineage>
</organism>
<evidence type="ECO:0000256" key="4">
    <source>
        <dbReference type="ARBA" id="ARBA00023163"/>
    </source>
</evidence>
<evidence type="ECO:0000256" key="1">
    <source>
        <dbReference type="ARBA" id="ARBA00009437"/>
    </source>
</evidence>
<dbReference type="Pfam" id="PF00126">
    <property type="entry name" value="HTH_1"/>
    <property type="match status" value="1"/>
</dbReference>
<dbReference type="Pfam" id="PF03466">
    <property type="entry name" value="LysR_substrate"/>
    <property type="match status" value="1"/>
</dbReference>
<reference evidence="7" key="1">
    <citation type="journal article" date="2019" name="Int. J. Syst. Evol. Microbiol.">
        <title>The Global Catalogue of Microorganisms (GCM) 10K type strain sequencing project: providing services to taxonomists for standard genome sequencing and annotation.</title>
        <authorList>
            <consortium name="The Broad Institute Genomics Platform"/>
            <consortium name="The Broad Institute Genome Sequencing Center for Infectious Disease"/>
            <person name="Wu L."/>
            <person name="Ma J."/>
        </authorList>
    </citation>
    <scope>NUCLEOTIDE SEQUENCE [LARGE SCALE GENOMIC DNA]</scope>
    <source>
        <strain evidence="7">CGMCC 1.18575</strain>
    </source>
</reference>
<dbReference type="InterPro" id="IPR000847">
    <property type="entry name" value="LysR_HTH_N"/>
</dbReference>
<gene>
    <name evidence="6" type="ORF">ACFPOF_25770</name>
</gene>
<dbReference type="CDD" id="cd05466">
    <property type="entry name" value="PBP2_LTTR_substrate"/>
    <property type="match status" value="1"/>
</dbReference>
<dbReference type="RefSeq" id="WP_378138106.1">
    <property type="nucleotide sequence ID" value="NZ_JBHSMI010000052.1"/>
</dbReference>
<dbReference type="SUPFAM" id="SSF53850">
    <property type="entry name" value="Periplasmic binding protein-like II"/>
    <property type="match status" value="1"/>
</dbReference>
<evidence type="ECO:0000313" key="6">
    <source>
        <dbReference type="EMBL" id="MFC5406163.1"/>
    </source>
</evidence>
<keyword evidence="7" id="KW-1185">Reference proteome</keyword>
<feature type="domain" description="HTH lysR-type" evidence="5">
    <location>
        <begin position="1"/>
        <end position="58"/>
    </location>
</feature>
<dbReference type="InterPro" id="IPR005119">
    <property type="entry name" value="LysR_subst-bd"/>
</dbReference>
<comment type="caution">
    <text evidence="6">The sequence shown here is derived from an EMBL/GenBank/DDBJ whole genome shotgun (WGS) entry which is preliminary data.</text>
</comment>
<accession>A0ABW0I049</accession>
<keyword evidence="3" id="KW-0238">DNA-binding</keyword>
<keyword evidence="2" id="KW-0805">Transcription regulation</keyword>
<proteinExistence type="inferred from homology"/>
<protein>
    <submittedName>
        <fullName evidence="6">LysR family transcriptional regulator</fullName>
    </submittedName>
</protein>
<dbReference type="Gene3D" id="1.10.10.10">
    <property type="entry name" value="Winged helix-like DNA-binding domain superfamily/Winged helix DNA-binding domain"/>
    <property type="match status" value="1"/>
</dbReference>
<keyword evidence="4" id="KW-0804">Transcription</keyword>
<dbReference type="Proteomes" id="UP001596113">
    <property type="component" value="Unassembled WGS sequence"/>
</dbReference>
<dbReference type="Gene3D" id="3.40.190.290">
    <property type="match status" value="1"/>
</dbReference>
<comment type="similarity">
    <text evidence="1">Belongs to the LysR transcriptional regulatory family.</text>
</comment>
<dbReference type="EMBL" id="JBHSMI010000052">
    <property type="protein sequence ID" value="MFC5406163.1"/>
    <property type="molecule type" value="Genomic_DNA"/>
</dbReference>
<dbReference type="InterPro" id="IPR036390">
    <property type="entry name" value="WH_DNA-bd_sf"/>
</dbReference>
<evidence type="ECO:0000259" key="5">
    <source>
        <dbReference type="PROSITE" id="PS50931"/>
    </source>
</evidence>
<sequence length="286" mass="31952">MELLQLQYFRTVAKWEHMTRAAQELRIAQPALSKTIARLEAHVGVPLFDRQSGRIRLNAFGRAFLVKTEAALALLEEAKMEVAEMAGLEGGGIQLATSTLNRLSEPLGRFLSLHPNVNMQITQASAEEIARLVENGDIDLGFTAMPVKRSGIAQASVLVEDLYLAVPKTHRLTGRKAIRLKDAAGEAFIGYKDDFVFQQTNDLLFRKAGITPKFVCQVDEPGAVMSLVRAGLGVALFGCRSDEEENVAFLPIEHPICQREYWLVWSEKRHFSLAARKFRDFLINEL</sequence>
<dbReference type="PANTHER" id="PTHR30346">
    <property type="entry name" value="TRANSCRIPTIONAL DUAL REGULATOR HCAR-RELATED"/>
    <property type="match status" value="1"/>
</dbReference>
<evidence type="ECO:0000256" key="3">
    <source>
        <dbReference type="ARBA" id="ARBA00023125"/>
    </source>
</evidence>